<dbReference type="InterPro" id="IPR043145">
    <property type="entry name" value="Znf_ZZ_sf"/>
</dbReference>
<dbReference type="PROSITE" id="PS01357">
    <property type="entry name" value="ZF_ZZ_1"/>
    <property type="match status" value="1"/>
</dbReference>
<feature type="region of interest" description="Disordered" evidence="7">
    <location>
        <begin position="916"/>
        <end position="953"/>
    </location>
</feature>
<proteinExistence type="predicted"/>
<feature type="compositionally biased region" description="Basic and acidic residues" evidence="7">
    <location>
        <begin position="521"/>
        <end position="532"/>
    </location>
</feature>
<dbReference type="Pfam" id="PF00569">
    <property type="entry name" value="ZZ"/>
    <property type="match status" value="1"/>
</dbReference>
<dbReference type="InterPro" id="IPR000433">
    <property type="entry name" value="Znf_ZZ"/>
</dbReference>
<keyword evidence="3 6" id="KW-0863">Zinc-finger</keyword>
<dbReference type="PROSITE" id="PS00018">
    <property type="entry name" value="EF_HAND_1"/>
    <property type="match status" value="2"/>
</dbReference>
<dbReference type="GO" id="GO:0005829">
    <property type="term" value="C:cytosol"/>
    <property type="evidence" value="ECO:0007669"/>
    <property type="project" value="TreeGrafter"/>
</dbReference>
<dbReference type="SUPFAM" id="SSF47473">
    <property type="entry name" value="EF-hand"/>
    <property type="match status" value="1"/>
</dbReference>
<evidence type="ECO:0000256" key="4">
    <source>
        <dbReference type="ARBA" id="ARBA00022833"/>
    </source>
</evidence>
<evidence type="ECO:0000256" key="6">
    <source>
        <dbReference type="PROSITE-ProRule" id="PRU00228"/>
    </source>
</evidence>
<dbReference type="CDD" id="cd02340">
    <property type="entry name" value="ZZ_NBR1_like"/>
    <property type="match status" value="1"/>
</dbReference>
<keyword evidence="4" id="KW-0862">Zinc</keyword>
<feature type="region of interest" description="Disordered" evidence="7">
    <location>
        <begin position="186"/>
        <end position="213"/>
    </location>
</feature>
<feature type="compositionally biased region" description="Basic and acidic residues" evidence="7">
    <location>
        <begin position="613"/>
        <end position="622"/>
    </location>
</feature>
<sequence>MASAATSSASRYKPAIVVLFAISAAASGAYLVYSSLQSPPSGGLHRSNAVRRAPRRHQHSGSARLLQTIQQNTQPLGEFDFFGTHITLDAANLISTEELREIAHRSHPDASPELVENQIAQLYDTFLDRLLALTFPRRALIPRERQAITGWLGPLVPDQEALTQALERHTGRFSGVVPDIQGDLLQDSDGAESIAPTELSWRSDDDSGDDMAERDGQTLQRTLYHIAEDRARQEGVIHRGITCNGCDTKPIRGIRWRCANCADFDLCSDCEATNSHTKTHIFYKIRVPAPYLGLPKQPPVYPGRPHVMSPSISTPLKRRLVSETKMEGEEIEALWDQFTCLAATEWEDDPNNIGWAVDRRSFNQAFIPRYSSFESAPNLIYDRIFAYYDTDHNGLIGFEELIKGLDGMHSRDPKIKLRIVFNGYDVDGDGYISRKDVLRIFRAYYAIEKEATRNYIAETTDELSVGGALDTIHSSQPLGSAFTQHIPNRTSINPRLQQKSADEVEDSHPTVGEDIEDVADREEILEITDPRYHIQNNTSVQSSSQIPHDRAVRERWNRRQFYVDEEEGLSRPEGVEDPPPSYENEEQSDGAEEIAPKSERGLTRSSRSSSRVRFQDDVDVETRSNASTSSRPIGERWGGYEIPEPEKDLGKEVLYQITQQAFNELLNPLFQEKEDMAMDAFATRVERRKLAAQVHEILEEFKREKDINITVVDLGMFGYIRRLVTYVTTMQEGRDLLNRLKTSQLTRSEARARISAMLSAAESEVVHSSRTWPDGWEPKPVELWNAKLSRLQLRNEFEAVMLDLATENEWLPSDNIKPETPIKNAEPASQIIDILPYRDPTMPQFRPNSLADIRPPTPADETSRSVSGDSYSDASSGPVYDRVHLLSLENNGFVHHTDAKGPFFIFEAFDYQSSSDASVPLSSPTSTAPSMPQLVPPQFHPLPNRSTAPSPPVAPPMPDDPTIFLLWINTDDLSIHAEPRPVSHTSSWEQENSYSPLDRKIRRIAAVPESPLHLALLASLEAVEQEISERKGPGLLSHAEFEEKVMGEGRLRFLEVWMDWVSF</sequence>
<evidence type="ECO:0000313" key="11">
    <source>
        <dbReference type="Proteomes" id="UP000800200"/>
    </source>
</evidence>
<dbReference type="Gene3D" id="3.30.60.90">
    <property type="match status" value="1"/>
</dbReference>
<evidence type="ECO:0000256" key="1">
    <source>
        <dbReference type="ARBA" id="ARBA00022723"/>
    </source>
</evidence>
<evidence type="ECO:0000256" key="2">
    <source>
        <dbReference type="ARBA" id="ARBA00022737"/>
    </source>
</evidence>
<dbReference type="GO" id="GO:0008270">
    <property type="term" value="F:zinc ion binding"/>
    <property type="evidence" value="ECO:0007669"/>
    <property type="project" value="UniProtKB-KW"/>
</dbReference>
<feature type="domain" description="ZZ-type" evidence="8">
    <location>
        <begin position="238"/>
        <end position="290"/>
    </location>
</feature>
<keyword evidence="5" id="KW-0106">Calcium</keyword>
<feature type="region of interest" description="Disordered" evidence="7">
    <location>
        <begin position="491"/>
        <end position="641"/>
    </location>
</feature>
<feature type="domain" description="EF-hand" evidence="9">
    <location>
        <begin position="412"/>
        <end position="447"/>
    </location>
</feature>
<evidence type="ECO:0000256" key="3">
    <source>
        <dbReference type="ARBA" id="ARBA00022771"/>
    </source>
</evidence>
<evidence type="ECO:0000313" key="10">
    <source>
        <dbReference type="EMBL" id="KAF2192295.1"/>
    </source>
</evidence>
<accession>A0A6A6EMC1</accession>
<dbReference type="PRINTS" id="PR00450">
    <property type="entry name" value="RECOVERIN"/>
</dbReference>
<dbReference type="SMART" id="SM00054">
    <property type="entry name" value="EFh"/>
    <property type="match status" value="2"/>
</dbReference>
<dbReference type="SUPFAM" id="SSF57850">
    <property type="entry name" value="RING/U-box"/>
    <property type="match status" value="1"/>
</dbReference>
<dbReference type="GO" id="GO:0016020">
    <property type="term" value="C:membrane"/>
    <property type="evidence" value="ECO:0007669"/>
    <property type="project" value="TreeGrafter"/>
</dbReference>
<feature type="compositionally biased region" description="Low complexity" evidence="7">
    <location>
        <begin position="864"/>
        <end position="875"/>
    </location>
</feature>
<feature type="compositionally biased region" description="Basic and acidic residues" evidence="7">
    <location>
        <begin position="547"/>
        <end position="557"/>
    </location>
</feature>
<dbReference type="PROSITE" id="PS50135">
    <property type="entry name" value="ZF_ZZ_2"/>
    <property type="match status" value="1"/>
</dbReference>
<name>A0A6A6EMC1_9PEZI</name>
<reference evidence="10" key="1">
    <citation type="journal article" date="2020" name="Stud. Mycol.">
        <title>101 Dothideomycetes genomes: a test case for predicting lifestyles and emergence of pathogens.</title>
        <authorList>
            <person name="Haridas S."/>
            <person name="Albert R."/>
            <person name="Binder M."/>
            <person name="Bloem J."/>
            <person name="Labutti K."/>
            <person name="Salamov A."/>
            <person name="Andreopoulos B."/>
            <person name="Baker S."/>
            <person name="Barry K."/>
            <person name="Bills G."/>
            <person name="Bluhm B."/>
            <person name="Cannon C."/>
            <person name="Castanera R."/>
            <person name="Culley D."/>
            <person name="Daum C."/>
            <person name="Ezra D."/>
            <person name="Gonzalez J."/>
            <person name="Henrissat B."/>
            <person name="Kuo A."/>
            <person name="Liang C."/>
            <person name="Lipzen A."/>
            <person name="Lutzoni F."/>
            <person name="Magnuson J."/>
            <person name="Mondo S."/>
            <person name="Nolan M."/>
            <person name="Ohm R."/>
            <person name="Pangilinan J."/>
            <person name="Park H.-J."/>
            <person name="Ramirez L."/>
            <person name="Alfaro M."/>
            <person name="Sun H."/>
            <person name="Tritt A."/>
            <person name="Yoshinaga Y."/>
            <person name="Zwiers L.-H."/>
            <person name="Turgeon B."/>
            <person name="Goodwin S."/>
            <person name="Spatafora J."/>
            <person name="Crous P."/>
            <person name="Grigoriev I."/>
        </authorList>
    </citation>
    <scope>NUCLEOTIDE SEQUENCE</scope>
    <source>
        <strain evidence="10">CBS 207.26</strain>
    </source>
</reference>
<dbReference type="Pfam" id="PF13202">
    <property type="entry name" value="EF-hand_5"/>
    <property type="match status" value="1"/>
</dbReference>
<dbReference type="Proteomes" id="UP000800200">
    <property type="component" value="Unassembled WGS sequence"/>
</dbReference>
<feature type="region of interest" description="Disordered" evidence="7">
    <location>
        <begin position="844"/>
        <end position="875"/>
    </location>
</feature>
<dbReference type="GO" id="GO:0005509">
    <property type="term" value="F:calcium ion binding"/>
    <property type="evidence" value="ECO:0007669"/>
    <property type="project" value="InterPro"/>
</dbReference>
<dbReference type="PROSITE" id="PS50222">
    <property type="entry name" value="EF_HAND_2"/>
    <property type="match status" value="2"/>
</dbReference>
<dbReference type="InterPro" id="IPR011992">
    <property type="entry name" value="EF-hand-dom_pair"/>
</dbReference>
<feature type="compositionally biased region" description="Acidic residues" evidence="7">
    <location>
        <begin position="583"/>
        <end position="592"/>
    </location>
</feature>
<feature type="domain" description="EF-hand" evidence="9">
    <location>
        <begin position="376"/>
        <end position="411"/>
    </location>
</feature>
<dbReference type="InterPro" id="IPR002048">
    <property type="entry name" value="EF_hand_dom"/>
</dbReference>
<feature type="compositionally biased region" description="Basic and acidic residues" evidence="7">
    <location>
        <begin position="201"/>
        <end position="213"/>
    </location>
</feature>
<dbReference type="EMBL" id="ML994615">
    <property type="protein sequence ID" value="KAF2192295.1"/>
    <property type="molecule type" value="Genomic_DNA"/>
</dbReference>
<dbReference type="PANTHER" id="PTHR23055">
    <property type="entry name" value="CALCIUM BINDING PROTEINS"/>
    <property type="match status" value="1"/>
</dbReference>
<organism evidence="10 11">
    <name type="scientific">Zopfia rhizophila CBS 207.26</name>
    <dbReference type="NCBI Taxonomy" id="1314779"/>
    <lineage>
        <taxon>Eukaryota</taxon>
        <taxon>Fungi</taxon>
        <taxon>Dikarya</taxon>
        <taxon>Ascomycota</taxon>
        <taxon>Pezizomycotina</taxon>
        <taxon>Dothideomycetes</taxon>
        <taxon>Dothideomycetes incertae sedis</taxon>
        <taxon>Zopfiaceae</taxon>
        <taxon>Zopfia</taxon>
    </lineage>
</organism>
<keyword evidence="11" id="KW-1185">Reference proteome</keyword>
<dbReference type="InterPro" id="IPR018247">
    <property type="entry name" value="EF_Hand_1_Ca_BS"/>
</dbReference>
<dbReference type="AlphaFoldDB" id="A0A6A6EMC1"/>
<evidence type="ECO:0000259" key="9">
    <source>
        <dbReference type="PROSITE" id="PS50222"/>
    </source>
</evidence>
<dbReference type="InterPro" id="IPR028846">
    <property type="entry name" value="Recoverin"/>
</dbReference>
<protein>
    <recommendedName>
        <fullName evidence="12">EF-hand</fullName>
    </recommendedName>
</protein>
<evidence type="ECO:0008006" key="12">
    <source>
        <dbReference type="Google" id="ProtNLM"/>
    </source>
</evidence>
<feature type="compositionally biased region" description="Low complexity" evidence="7">
    <location>
        <begin position="916"/>
        <end position="926"/>
    </location>
</feature>
<evidence type="ECO:0000256" key="7">
    <source>
        <dbReference type="SAM" id="MobiDB-lite"/>
    </source>
</evidence>
<dbReference type="CDD" id="cd00051">
    <property type="entry name" value="EFh"/>
    <property type="match status" value="1"/>
</dbReference>
<dbReference type="PANTHER" id="PTHR23055:SF187">
    <property type="entry name" value="EF HAND DOMAIN PROTEIN (AFU_ORTHOLOGUE AFUA_6G07310)"/>
    <property type="match status" value="1"/>
</dbReference>
<keyword evidence="2" id="KW-0677">Repeat</keyword>
<feature type="compositionally biased region" description="Polar residues" evidence="7">
    <location>
        <begin position="534"/>
        <end position="546"/>
    </location>
</feature>
<evidence type="ECO:0000256" key="5">
    <source>
        <dbReference type="ARBA" id="ARBA00022837"/>
    </source>
</evidence>
<dbReference type="Gene3D" id="1.10.238.10">
    <property type="entry name" value="EF-hand"/>
    <property type="match status" value="1"/>
</dbReference>
<dbReference type="Pfam" id="PF13405">
    <property type="entry name" value="EF-hand_6"/>
    <property type="match status" value="1"/>
</dbReference>
<dbReference type="SMART" id="SM00291">
    <property type="entry name" value="ZnF_ZZ"/>
    <property type="match status" value="1"/>
</dbReference>
<gene>
    <name evidence="10" type="ORF">K469DRAFT_716805</name>
</gene>
<dbReference type="OrthoDB" id="2122982at2759"/>
<keyword evidence="1" id="KW-0479">Metal-binding</keyword>
<evidence type="ECO:0000259" key="8">
    <source>
        <dbReference type="PROSITE" id="PS50135"/>
    </source>
</evidence>